<protein>
    <submittedName>
        <fullName evidence="1">Uncharacterized protein</fullName>
    </submittedName>
</protein>
<accession>K0TMK4</accession>
<organism evidence="1 2">
    <name type="scientific">Thalassiosira oceanica</name>
    <name type="common">Marine diatom</name>
    <dbReference type="NCBI Taxonomy" id="159749"/>
    <lineage>
        <taxon>Eukaryota</taxon>
        <taxon>Sar</taxon>
        <taxon>Stramenopiles</taxon>
        <taxon>Ochrophyta</taxon>
        <taxon>Bacillariophyta</taxon>
        <taxon>Coscinodiscophyceae</taxon>
        <taxon>Thalassiosirophycidae</taxon>
        <taxon>Thalassiosirales</taxon>
        <taxon>Thalassiosiraceae</taxon>
        <taxon>Thalassiosira</taxon>
    </lineage>
</organism>
<dbReference type="AlphaFoldDB" id="K0TMK4"/>
<name>K0TMK4_THAOC</name>
<dbReference type="EMBL" id="AGNL01002319">
    <property type="protein sequence ID" value="EJK76316.1"/>
    <property type="molecule type" value="Genomic_DNA"/>
</dbReference>
<evidence type="ECO:0000313" key="2">
    <source>
        <dbReference type="Proteomes" id="UP000266841"/>
    </source>
</evidence>
<evidence type="ECO:0000313" key="1">
    <source>
        <dbReference type="EMBL" id="EJK76316.1"/>
    </source>
</evidence>
<comment type="caution">
    <text evidence="1">The sequence shown here is derived from an EMBL/GenBank/DDBJ whole genome shotgun (WGS) entry which is preliminary data.</text>
</comment>
<reference evidence="1 2" key="1">
    <citation type="journal article" date="2012" name="Genome Biol.">
        <title>Genome and low-iron response of an oceanic diatom adapted to chronic iron limitation.</title>
        <authorList>
            <person name="Lommer M."/>
            <person name="Specht M."/>
            <person name="Roy A.S."/>
            <person name="Kraemer L."/>
            <person name="Andreson R."/>
            <person name="Gutowska M.A."/>
            <person name="Wolf J."/>
            <person name="Bergner S.V."/>
            <person name="Schilhabel M.B."/>
            <person name="Klostermeier U.C."/>
            <person name="Beiko R.G."/>
            <person name="Rosenstiel P."/>
            <person name="Hippler M."/>
            <person name="Laroche J."/>
        </authorList>
    </citation>
    <scope>NUCLEOTIDE SEQUENCE [LARGE SCALE GENOMIC DNA]</scope>
    <source>
        <strain evidence="1 2">CCMP1005</strain>
    </source>
</reference>
<proteinExistence type="predicted"/>
<keyword evidence="2" id="KW-1185">Reference proteome</keyword>
<dbReference type="Proteomes" id="UP000266841">
    <property type="component" value="Unassembled WGS sequence"/>
</dbReference>
<sequence length="48" mass="5298">TDVFSFATVSRQLLIQTPPQAVFHIGDEVETAVLSNGMKDFVTANTWD</sequence>
<feature type="non-terminal residue" evidence="1">
    <location>
        <position position="1"/>
    </location>
</feature>
<gene>
    <name evidence="1" type="ORF">THAOC_01926</name>
</gene>